<organism evidence="1 2">
    <name type="scientific">Cupriavidus taiwanensis</name>
    <dbReference type="NCBI Taxonomy" id="164546"/>
    <lineage>
        <taxon>Bacteria</taxon>
        <taxon>Pseudomonadati</taxon>
        <taxon>Pseudomonadota</taxon>
        <taxon>Betaproteobacteria</taxon>
        <taxon>Burkholderiales</taxon>
        <taxon>Burkholderiaceae</taxon>
        <taxon>Cupriavidus</taxon>
    </lineage>
</organism>
<dbReference type="EMBL" id="LT991976">
    <property type="protein sequence ID" value="SPK70838.1"/>
    <property type="molecule type" value="Genomic_DNA"/>
</dbReference>
<protein>
    <submittedName>
        <fullName evidence="1">Uncharacterized protein</fullName>
    </submittedName>
</protein>
<dbReference type="Proteomes" id="UP000255505">
    <property type="component" value="Chromosome I"/>
</dbReference>
<accession>A0A375I9R8</accession>
<name>A0A375I9R8_9BURK</name>
<evidence type="ECO:0000313" key="1">
    <source>
        <dbReference type="EMBL" id="SPK70838.1"/>
    </source>
</evidence>
<gene>
    <name evidence="1" type="ORF">CT19425_30062</name>
</gene>
<evidence type="ECO:0000313" key="2">
    <source>
        <dbReference type="Proteomes" id="UP000255505"/>
    </source>
</evidence>
<proteinExistence type="predicted"/>
<reference evidence="1 2" key="1">
    <citation type="submission" date="2018-01" db="EMBL/GenBank/DDBJ databases">
        <authorList>
            <person name="Gaut B.S."/>
            <person name="Morton B.R."/>
            <person name="Clegg M.T."/>
            <person name="Duvall M.R."/>
        </authorList>
    </citation>
    <scope>NUCLEOTIDE SEQUENCE [LARGE SCALE GENOMIC DNA]</scope>
    <source>
        <strain evidence="1">Cupriavidus taiwanensis LMG 19425</strain>
    </source>
</reference>
<dbReference type="AlphaFoldDB" id="A0A375I9R8"/>
<sequence>MTSSSSPFEYLIAFAIVFLLGACWTHTRSNGQGNHNGRMP</sequence>